<comment type="similarity">
    <text evidence="1">Belongs to the 'GDSL' lipolytic enzyme family. Platelet-activating factor acetylhydrolase IB beta/gamma subunits subfamily.</text>
</comment>
<dbReference type="Gene3D" id="3.40.50.1110">
    <property type="entry name" value="SGNH hydrolase"/>
    <property type="match status" value="2"/>
</dbReference>
<proteinExistence type="inferred from homology"/>
<keyword evidence="4" id="KW-0378">Hydrolase</keyword>
<dbReference type="GO" id="GO:0016788">
    <property type="term" value="F:hydrolase activity, acting on ester bonds"/>
    <property type="evidence" value="ECO:0007669"/>
    <property type="project" value="UniProtKB-ARBA"/>
</dbReference>
<evidence type="ECO:0000256" key="1">
    <source>
        <dbReference type="ARBA" id="ARBA00038184"/>
    </source>
</evidence>
<dbReference type="AlphaFoldDB" id="A0A7S7NSC9"/>
<dbReference type="Proteomes" id="UP000593892">
    <property type="component" value="Chromosome"/>
</dbReference>
<evidence type="ECO:0000313" key="4">
    <source>
        <dbReference type="EMBL" id="QOY88937.1"/>
    </source>
</evidence>
<dbReference type="InterPro" id="IPR036514">
    <property type="entry name" value="SGNH_hydro_sf"/>
</dbReference>
<feature type="chain" id="PRO_5033052384" evidence="2">
    <location>
        <begin position="25"/>
        <end position="492"/>
    </location>
</feature>
<evidence type="ECO:0000313" key="5">
    <source>
        <dbReference type="Proteomes" id="UP000593892"/>
    </source>
</evidence>
<dbReference type="PANTHER" id="PTHR11852">
    <property type="entry name" value="PLATELET-ACTIVATING FACTOR ACETYLHYDROLASE"/>
    <property type="match status" value="1"/>
</dbReference>
<organism evidence="4 5">
    <name type="scientific">Paludibaculum fermentans</name>
    <dbReference type="NCBI Taxonomy" id="1473598"/>
    <lineage>
        <taxon>Bacteria</taxon>
        <taxon>Pseudomonadati</taxon>
        <taxon>Acidobacteriota</taxon>
        <taxon>Terriglobia</taxon>
        <taxon>Bryobacterales</taxon>
        <taxon>Bryobacteraceae</taxon>
        <taxon>Paludibaculum</taxon>
    </lineage>
</organism>
<dbReference type="KEGG" id="pfer:IRI77_02955"/>
<protein>
    <submittedName>
        <fullName evidence="4">Acetylhydrolase</fullName>
    </submittedName>
</protein>
<feature type="signal peptide" evidence="2">
    <location>
        <begin position="1"/>
        <end position="24"/>
    </location>
</feature>
<gene>
    <name evidence="4" type="ORF">IRI77_02955</name>
</gene>
<reference evidence="4 5" key="1">
    <citation type="submission" date="2020-10" db="EMBL/GenBank/DDBJ databases">
        <title>Complete genome sequence of Paludibaculum fermentans P105T, a facultatively anaerobic acidobacterium capable of dissimilatory Fe(III) reduction.</title>
        <authorList>
            <person name="Dedysh S.N."/>
            <person name="Beletsky A.V."/>
            <person name="Kulichevskaya I.S."/>
            <person name="Mardanov A.V."/>
            <person name="Ravin N.V."/>
        </authorList>
    </citation>
    <scope>NUCLEOTIDE SEQUENCE [LARGE SCALE GENOMIC DNA]</scope>
    <source>
        <strain evidence="4 5">P105</strain>
    </source>
</reference>
<feature type="domain" description="SGNH hydrolase-type esterase" evidence="3">
    <location>
        <begin position="301"/>
        <end position="478"/>
    </location>
</feature>
<dbReference type="Pfam" id="PF13472">
    <property type="entry name" value="Lipase_GDSL_2"/>
    <property type="match status" value="2"/>
</dbReference>
<name>A0A7S7NSC9_PALFE</name>
<feature type="domain" description="SGNH hydrolase-type esterase" evidence="3">
    <location>
        <begin position="61"/>
        <end position="237"/>
    </location>
</feature>
<keyword evidence="2" id="KW-0732">Signal</keyword>
<sequence length="492" mass="54420">MLKRIRPFLHLCLLLALCATGGLAQSLVTTPADRLQEQWWSKRHAAVLEKVQAERDAELVLLGDSITQNYEKADPPDEDFQPTWQRFYASRKALNLGFSGDTTAHVLWRLEHGEVDGLRPRAVVLLIGTNDTARGHSAEETSHGIDAVVAKLHEKLPQSSILLLGLLPSEVSPEKSTVDAEVNRYLATRYEAEAKVTYVDAGSVFYQDDRLNTALFYDPRLKTPRKPLHPDTTGQRLMAEAIEPTLARLMEDAPRQYLAALNKVNTAVIPVPRLERDSYDWDQRHRDVMAIKAQMKPEIVLIGDSITHFWGGLPKANRVNGPKSWEAAFGGREVLNLGFGWDRTQNVLWRLQHGEFDGLHPKTVIINIGTNNLTGTINARANTPEEVVAGILAIHGKVRAASPESRIVVMGIFPRGFPVASRLRVPIATVNQLLAAALAGKAGTTFLDIGARFLAPDATLPKRLMNDGTHPTDEGYAIWVQALTEAGVLRPR</sequence>
<keyword evidence="5" id="KW-1185">Reference proteome</keyword>
<evidence type="ECO:0000259" key="3">
    <source>
        <dbReference type="Pfam" id="PF13472"/>
    </source>
</evidence>
<dbReference type="RefSeq" id="WP_194450600.1">
    <property type="nucleotide sequence ID" value="NZ_CP063849.1"/>
</dbReference>
<dbReference type="InterPro" id="IPR013830">
    <property type="entry name" value="SGNH_hydro"/>
</dbReference>
<evidence type="ECO:0000256" key="2">
    <source>
        <dbReference type="SAM" id="SignalP"/>
    </source>
</evidence>
<dbReference type="PANTHER" id="PTHR11852:SF0">
    <property type="entry name" value="PLATELET-ACTIVATING FACTOR ACETYLHYDROLASE IB SUBUNIT BETA HOMOLOG"/>
    <property type="match status" value="1"/>
</dbReference>
<dbReference type="SUPFAM" id="SSF52266">
    <property type="entry name" value="SGNH hydrolase"/>
    <property type="match status" value="2"/>
</dbReference>
<accession>A0A7S7NSC9</accession>
<dbReference type="EMBL" id="CP063849">
    <property type="protein sequence ID" value="QOY88937.1"/>
    <property type="molecule type" value="Genomic_DNA"/>
</dbReference>